<keyword evidence="1 3" id="KW-0820">tRNA-binding</keyword>
<dbReference type="AlphaFoldDB" id="H8WW34"/>
<sequence>MKSRLSQFLSLKTTRFFRFSFQRYSYVPKRCISISPYVMSDFITKFEKLTLDQIPSKLETIEFPKLNNEQLALSSQFETLSKRLDESDTLAQINDSLRSKTFVVGSIPSKADLILFEQVFPLASKWTSKEDITKHRHLLRWADLVQNTLVNVPEPVKIDYDIEIPREIKEKKKPAAAANVQGKDAASAKGDAKADKKKPKGEAVAGGAPSDQKPYQELTEEEKQARAAAKEAKKAAKAKANAEKEKQKQNEKAASAAPPSPAMVDLRVGFIQKAERHPNADSLYMSTIDMGDEEGPRIVCSGLVNYVPIEEMQKRYVIVVANLKPVTMRGVKSCAMVLCASNKDDGVVEFVNPPEGSKPGDKIFFEGYNGVPEKQLNPKKKIWEAVQPKFTTTENFEVTYTEEGKPPAFLVNEKGEKCKNSTVVGANVS</sequence>
<dbReference type="InterPro" id="IPR002547">
    <property type="entry name" value="tRNA-bd_dom"/>
</dbReference>
<dbReference type="InterPro" id="IPR012340">
    <property type="entry name" value="NA-bd_OB-fold"/>
</dbReference>
<dbReference type="KEGG" id="cot:CORT_0A02670"/>
<keyword evidence="2 3" id="KW-0694">RNA-binding</keyword>
<feature type="domain" description="TRNA-binding" evidence="5">
    <location>
        <begin position="260"/>
        <end position="364"/>
    </location>
</feature>
<dbReference type="InterPro" id="IPR036282">
    <property type="entry name" value="Glutathione-S-Trfase_C_sf"/>
</dbReference>
<dbReference type="GeneID" id="14537498"/>
<dbReference type="Gene3D" id="2.40.50.140">
    <property type="entry name" value="Nucleic acid-binding proteins"/>
    <property type="match status" value="1"/>
</dbReference>
<accession>H8WW34</accession>
<feature type="region of interest" description="Disordered" evidence="4">
    <location>
        <begin position="171"/>
        <end position="260"/>
    </location>
</feature>
<evidence type="ECO:0000256" key="2">
    <source>
        <dbReference type="ARBA" id="ARBA00022884"/>
    </source>
</evidence>
<keyword evidence="7" id="KW-1185">Reference proteome</keyword>
<dbReference type="PANTHER" id="PTHR11586:SF33">
    <property type="entry name" value="AMINOACYL TRNA SYNTHASE COMPLEX-INTERACTING MULTIFUNCTIONAL PROTEIN 1"/>
    <property type="match status" value="1"/>
</dbReference>
<dbReference type="EMBL" id="HE681719">
    <property type="protein sequence ID" value="CCG20658.1"/>
    <property type="molecule type" value="Genomic_DNA"/>
</dbReference>
<name>H8WW34_CANO9</name>
<proteinExistence type="predicted"/>
<dbReference type="SUPFAM" id="SSF50249">
    <property type="entry name" value="Nucleic acid-binding proteins"/>
    <property type="match status" value="1"/>
</dbReference>
<dbReference type="Pfam" id="PF21972">
    <property type="entry name" value="Arc1p_N_like"/>
    <property type="match status" value="1"/>
</dbReference>
<dbReference type="RefSeq" id="XP_003866098.1">
    <property type="nucleotide sequence ID" value="XM_003866050.1"/>
</dbReference>
<dbReference type="GO" id="GO:0000049">
    <property type="term" value="F:tRNA binding"/>
    <property type="evidence" value="ECO:0007669"/>
    <property type="project" value="UniProtKB-UniRule"/>
</dbReference>
<dbReference type="HOGENOM" id="CLU_009710_6_6_1"/>
<dbReference type="CDD" id="cd10304">
    <property type="entry name" value="GST_C_Arc1p_N_like"/>
    <property type="match status" value="1"/>
</dbReference>
<organism evidence="6 7">
    <name type="scientific">Candida orthopsilosis (strain 90-125)</name>
    <name type="common">Yeast</name>
    <dbReference type="NCBI Taxonomy" id="1136231"/>
    <lineage>
        <taxon>Eukaryota</taxon>
        <taxon>Fungi</taxon>
        <taxon>Dikarya</taxon>
        <taxon>Ascomycota</taxon>
        <taxon>Saccharomycotina</taxon>
        <taxon>Pichiomycetes</taxon>
        <taxon>Debaryomycetaceae</taxon>
        <taxon>Candida/Lodderomyces clade</taxon>
        <taxon>Candida</taxon>
    </lineage>
</organism>
<evidence type="ECO:0000313" key="7">
    <source>
        <dbReference type="Proteomes" id="UP000005018"/>
    </source>
</evidence>
<feature type="compositionally biased region" description="Low complexity" evidence="4">
    <location>
        <begin position="175"/>
        <end position="189"/>
    </location>
</feature>
<evidence type="ECO:0000259" key="5">
    <source>
        <dbReference type="PROSITE" id="PS50886"/>
    </source>
</evidence>
<dbReference type="PROSITE" id="PS50886">
    <property type="entry name" value="TRBD"/>
    <property type="match status" value="1"/>
</dbReference>
<dbReference type="Pfam" id="PF01588">
    <property type="entry name" value="tRNA_bind"/>
    <property type="match status" value="1"/>
</dbReference>
<evidence type="ECO:0000313" key="6">
    <source>
        <dbReference type="EMBL" id="CCG20658.1"/>
    </source>
</evidence>
<dbReference type="CDD" id="cd02799">
    <property type="entry name" value="tRNA_bind_EMAP-II_like"/>
    <property type="match status" value="1"/>
</dbReference>
<dbReference type="GO" id="GO:0017102">
    <property type="term" value="C:methionyl glutamyl tRNA synthetase complex"/>
    <property type="evidence" value="ECO:0007669"/>
    <property type="project" value="TreeGrafter"/>
</dbReference>
<gene>
    <name evidence="6" type="ORF">CORT_0A02670</name>
</gene>
<dbReference type="FunFam" id="2.40.50.140:FF:000199">
    <property type="entry name" value="tRNA-aminoacylation cofactor ARC1"/>
    <property type="match status" value="1"/>
</dbReference>
<evidence type="ECO:0000256" key="3">
    <source>
        <dbReference type="PROSITE-ProRule" id="PRU00209"/>
    </source>
</evidence>
<dbReference type="InterPro" id="IPR051270">
    <property type="entry name" value="Tyrosine-tRNA_ligase_regulator"/>
</dbReference>
<dbReference type="eggNOG" id="KOG2241">
    <property type="taxonomic scope" value="Eukaryota"/>
</dbReference>
<reference evidence="6 7" key="1">
    <citation type="journal article" date="2012" name="PLoS ONE">
        <title>Sequence and analysis of the genome of the pathogenic yeast Candida orthopsilosis.</title>
        <authorList>
            <person name="Riccombeni A."/>
            <person name="Vidanes G."/>
            <person name="Proux-Wera E."/>
            <person name="Wolfe K.H."/>
            <person name="Butler G."/>
        </authorList>
    </citation>
    <scope>NUCLEOTIDE SEQUENCE [LARGE SCALE GENOMIC DNA]</scope>
    <source>
        <strain evidence="6 7">Co 90-125</strain>
    </source>
</reference>
<dbReference type="Proteomes" id="UP000005018">
    <property type="component" value="Chromosome 1"/>
</dbReference>
<evidence type="ECO:0000256" key="1">
    <source>
        <dbReference type="ARBA" id="ARBA00022555"/>
    </source>
</evidence>
<feature type="compositionally biased region" description="Basic and acidic residues" evidence="4">
    <location>
        <begin position="221"/>
        <end position="251"/>
    </location>
</feature>
<dbReference type="SUPFAM" id="SSF47616">
    <property type="entry name" value="GST C-terminal domain-like"/>
    <property type="match status" value="1"/>
</dbReference>
<dbReference type="InterPro" id="IPR053836">
    <property type="entry name" value="Arc1-like_N"/>
</dbReference>
<evidence type="ECO:0000256" key="4">
    <source>
        <dbReference type="SAM" id="MobiDB-lite"/>
    </source>
</evidence>
<dbReference type="OrthoDB" id="19141at2759"/>
<dbReference type="PANTHER" id="PTHR11586">
    <property type="entry name" value="TRNA-AMINOACYLATION COFACTOR ARC1 FAMILY MEMBER"/>
    <property type="match status" value="1"/>
</dbReference>
<dbReference type="Gene3D" id="1.20.1050.10">
    <property type="match status" value="1"/>
</dbReference>
<protein>
    <submittedName>
        <fullName evidence="6">Arc1 G4 nucleic acid binding protein</fullName>
    </submittedName>
</protein>